<dbReference type="HOGENOM" id="CLU_004317_1_1_10"/>
<reference evidence="10 11" key="2">
    <citation type="journal article" date="2012" name="Environ. Microbiol.">
        <title>Characterization of the first alginolytic operons in a marine bacterium: from their emergence in marine Flavobacteriia to their independent transfers to marine Proteobacteria and human gut Bacteroides.</title>
        <authorList>
            <person name="Thomas F."/>
            <person name="Barbeyron T."/>
            <person name="Tonon T."/>
            <person name="Genicot S."/>
            <person name="Czjzek M."/>
            <person name="Michel G."/>
        </authorList>
    </citation>
    <scope>NUCLEOTIDE SEQUENCE [LARGE SCALE GENOMIC DNA]</scope>
    <source>
        <strain evidence="11">DSM 12802 / CCUG 47099 / CIP 106680 / NCIMB 13871 / Dsij</strain>
    </source>
</reference>
<evidence type="ECO:0000256" key="2">
    <source>
        <dbReference type="ARBA" id="ARBA00022448"/>
    </source>
</evidence>
<evidence type="ECO:0000256" key="4">
    <source>
        <dbReference type="ARBA" id="ARBA00022692"/>
    </source>
</evidence>
<keyword evidence="5 7" id="KW-0472">Membrane</keyword>
<dbReference type="InterPro" id="IPR039426">
    <property type="entry name" value="TonB-dep_rcpt-like"/>
</dbReference>
<evidence type="ECO:0000256" key="8">
    <source>
        <dbReference type="SAM" id="SignalP"/>
    </source>
</evidence>
<dbReference type="AlphaFoldDB" id="G0L4K7"/>
<dbReference type="Pfam" id="PF07715">
    <property type="entry name" value="Plug"/>
    <property type="match status" value="1"/>
</dbReference>
<evidence type="ECO:0000256" key="5">
    <source>
        <dbReference type="ARBA" id="ARBA00023136"/>
    </source>
</evidence>
<keyword evidence="11" id="KW-1185">Reference proteome</keyword>
<keyword evidence="4 7" id="KW-0812">Transmembrane</keyword>
<sequence length="1024" mass="113500">MKKLRLLMAFLLLGVTTVSWAQTQISGVVVDEANIPLPGASVLVKGTNNGVVSDFDGNFVISVGDSDKALVVSYIGYEDKEVALTGTSTYTVQLSESSMGLDEVVVIGYGSVKKTDLTGAVASIGTEQLTEQRKTDLGQAVRGTVAGVDVRRLNSKPGSPLSIRIRGNTVITNSNQANKDGQSDNVTEDLSRPLYVVDGIFLDNINLLNPADIQQMDILKDASATAIYGSRGANGVVIITTKNGIEGKTQFSYDASFGISTATNLPDTMSGSEYVDFIDDSLRAEQWKTDWLNNPSSNLSAADFNNYTLNRSTEFFNNGETDNIANGRYFDWVDYITRAAMQTSHTVSMSGGENGLVYSGSIGYLKDEGVVGNDQAYERYTASVSLSKKINRLTIGLRAYLSYSEQESGSRELFRSAYRLPVTVDPYDDNGELILVPDDEDPRFMNPYYEVNGAWKVNQRILNVISNFYLQYAASDQVTLKTTFSPNLSTTRNGEHRGLLTKAARNDPSRTRAYYGTDWNNSYTWDNTADFNFDITDKQKLSTTLIASVYYDQLEGNNIETRNVPDFHGFYNTGAGTDIRENSSYYQKETTASFAGRLNYNINDKYLFTFTGRYDGASKLAEGNKWNFFPSAAFAWRASEEKFLQGADWLSNLKLRLSYGKSGNYNTVGPYQSFAFLEGANYLYGDNLTNGNIVSGFSNNKLTWEESEEINFGLDFGMLNNRVNFSLELYDKKTEGAIFSRDLLMLTGFDSAVGNFGSMKNSGVEFTLNTKNIQTENFSWNTSLNFAKNKNEILKLEGDLELQVFGTHSALIVGEPSDAIYSYEKLGIWQIDEATEAAVYGAVPGEYKFKDQNNDGAIDAVNDKVVIGTTAPDWTGGMTNTFKYKNLDMSVMMYTRQGVFGHSEFHQHHDINASETAFNKISTSYWTPDNPDAENPLPGVTPNVGEYWFEDMSFVKIGNIGVGYNFPSELLDRLKMSSARLSVDVQNPFTFTDYEGPDPETGLQNSYNMSFQTRTTLIGLKVAF</sequence>
<dbReference type="KEGG" id="zga:ZOBELLIA_4623"/>
<dbReference type="NCBIfam" id="TIGR04057">
    <property type="entry name" value="SusC_RagA_signa"/>
    <property type="match status" value="1"/>
</dbReference>
<dbReference type="SUPFAM" id="SSF49464">
    <property type="entry name" value="Carboxypeptidase regulatory domain-like"/>
    <property type="match status" value="1"/>
</dbReference>
<accession>G0L4K7</accession>
<dbReference type="InterPro" id="IPR037066">
    <property type="entry name" value="Plug_dom_sf"/>
</dbReference>
<dbReference type="RefSeq" id="WP_013995945.1">
    <property type="nucleotide sequence ID" value="NC_015844.1"/>
</dbReference>
<dbReference type="GO" id="GO:0009279">
    <property type="term" value="C:cell outer membrane"/>
    <property type="evidence" value="ECO:0007669"/>
    <property type="project" value="UniProtKB-SubCell"/>
</dbReference>
<feature type="chain" id="PRO_5003402232" evidence="8">
    <location>
        <begin position="22"/>
        <end position="1024"/>
    </location>
</feature>
<evidence type="ECO:0000313" key="11">
    <source>
        <dbReference type="Proteomes" id="UP000008898"/>
    </source>
</evidence>
<evidence type="ECO:0000259" key="9">
    <source>
        <dbReference type="Pfam" id="PF07715"/>
    </source>
</evidence>
<evidence type="ECO:0000256" key="7">
    <source>
        <dbReference type="PROSITE-ProRule" id="PRU01360"/>
    </source>
</evidence>
<evidence type="ECO:0000256" key="1">
    <source>
        <dbReference type="ARBA" id="ARBA00004571"/>
    </source>
</evidence>
<proteinExistence type="inferred from homology"/>
<feature type="signal peptide" evidence="8">
    <location>
        <begin position="1"/>
        <end position="21"/>
    </location>
</feature>
<dbReference type="InterPro" id="IPR012910">
    <property type="entry name" value="Plug_dom"/>
</dbReference>
<dbReference type="Gene3D" id="2.40.170.20">
    <property type="entry name" value="TonB-dependent receptor, beta-barrel domain"/>
    <property type="match status" value="1"/>
</dbReference>
<dbReference type="OrthoDB" id="9768177at2"/>
<dbReference type="InterPro" id="IPR023996">
    <property type="entry name" value="TonB-dep_OMP_SusC/RagA"/>
</dbReference>
<keyword evidence="8" id="KW-0732">Signal</keyword>
<dbReference type="SUPFAM" id="SSF56935">
    <property type="entry name" value="Porins"/>
    <property type="match status" value="1"/>
</dbReference>
<gene>
    <name evidence="10" type="ordered locus">zobellia_4623</name>
</gene>
<dbReference type="PATRIC" id="fig|63186.3.peg.4531"/>
<evidence type="ECO:0000256" key="3">
    <source>
        <dbReference type="ARBA" id="ARBA00022452"/>
    </source>
</evidence>
<dbReference type="Gene3D" id="2.170.130.10">
    <property type="entry name" value="TonB-dependent receptor, plug domain"/>
    <property type="match status" value="1"/>
</dbReference>
<comment type="similarity">
    <text evidence="7">Belongs to the TonB-dependent receptor family.</text>
</comment>
<keyword evidence="6 7" id="KW-0998">Cell outer membrane</keyword>
<feature type="domain" description="TonB-dependent receptor plug" evidence="9">
    <location>
        <begin position="114"/>
        <end position="236"/>
    </location>
</feature>
<dbReference type="STRING" id="63186.ZOBELLIA_4623"/>
<dbReference type="PROSITE" id="PS52016">
    <property type="entry name" value="TONB_DEPENDENT_REC_3"/>
    <property type="match status" value="1"/>
</dbReference>
<dbReference type="Proteomes" id="UP000008898">
    <property type="component" value="Chromosome"/>
</dbReference>
<dbReference type="Gene3D" id="2.60.40.1120">
    <property type="entry name" value="Carboxypeptidase-like, regulatory domain"/>
    <property type="match status" value="1"/>
</dbReference>
<keyword evidence="2 7" id="KW-0813">Transport</keyword>
<dbReference type="InterPro" id="IPR008969">
    <property type="entry name" value="CarboxyPept-like_regulatory"/>
</dbReference>
<dbReference type="NCBIfam" id="TIGR04056">
    <property type="entry name" value="OMP_RagA_SusC"/>
    <property type="match status" value="1"/>
</dbReference>
<name>G0L4K7_ZOBGA</name>
<dbReference type="Pfam" id="PF13715">
    <property type="entry name" value="CarbopepD_reg_2"/>
    <property type="match status" value="1"/>
</dbReference>
<comment type="subcellular location">
    <subcellularLocation>
        <location evidence="1 7">Cell outer membrane</location>
        <topology evidence="1 7">Multi-pass membrane protein</topology>
    </subcellularLocation>
</comment>
<evidence type="ECO:0000256" key="6">
    <source>
        <dbReference type="ARBA" id="ARBA00023237"/>
    </source>
</evidence>
<dbReference type="InterPro" id="IPR036942">
    <property type="entry name" value="Beta-barrel_TonB_sf"/>
</dbReference>
<protein>
    <submittedName>
        <fullName evidence="10">TonB-dependent Receptor</fullName>
    </submittedName>
</protein>
<dbReference type="EMBL" id="FP476056">
    <property type="protein sequence ID" value="CAZ98758.1"/>
    <property type="molecule type" value="Genomic_DNA"/>
</dbReference>
<organism evidence="10 11">
    <name type="scientific">Zobellia galactanivorans (strain DSM 12802 / CCUG 47099 / CIP 106680 / NCIMB 13871 / Dsij)</name>
    <dbReference type="NCBI Taxonomy" id="63186"/>
    <lineage>
        <taxon>Bacteria</taxon>
        <taxon>Pseudomonadati</taxon>
        <taxon>Bacteroidota</taxon>
        <taxon>Flavobacteriia</taxon>
        <taxon>Flavobacteriales</taxon>
        <taxon>Flavobacteriaceae</taxon>
        <taxon>Zobellia</taxon>
    </lineage>
</organism>
<keyword evidence="10" id="KW-0675">Receptor</keyword>
<keyword evidence="3 7" id="KW-1134">Transmembrane beta strand</keyword>
<reference evidence="11" key="1">
    <citation type="submission" date="2009-07" db="EMBL/GenBank/DDBJ databases">
        <title>Complete genome sequence of Zobellia galactanivorans Dsij.</title>
        <authorList>
            <consortium name="Genoscope - CEA"/>
        </authorList>
    </citation>
    <scope>NUCLEOTIDE SEQUENCE [LARGE SCALE GENOMIC DNA]</scope>
    <source>
        <strain evidence="11">DSM 12802 / CCUG 47099 / CIP 106680 / NCIMB 13871 / Dsij</strain>
    </source>
</reference>
<dbReference type="InterPro" id="IPR023997">
    <property type="entry name" value="TonB-dep_OMP_SusC/RagA_CS"/>
</dbReference>
<evidence type="ECO:0000313" key="10">
    <source>
        <dbReference type="EMBL" id="CAZ98758.1"/>
    </source>
</evidence>